<dbReference type="Proteomes" id="UP000324222">
    <property type="component" value="Unassembled WGS sequence"/>
</dbReference>
<name>A0A5B7H973_PORTR</name>
<evidence type="ECO:0000313" key="3">
    <source>
        <dbReference type="Proteomes" id="UP000324222"/>
    </source>
</evidence>
<reference evidence="2 3" key="1">
    <citation type="submission" date="2019-05" db="EMBL/GenBank/DDBJ databases">
        <title>Another draft genome of Portunus trituberculatus and its Hox gene families provides insights of decapod evolution.</title>
        <authorList>
            <person name="Jeong J.-H."/>
            <person name="Song I."/>
            <person name="Kim S."/>
            <person name="Choi T."/>
            <person name="Kim D."/>
            <person name="Ryu S."/>
            <person name="Kim W."/>
        </authorList>
    </citation>
    <scope>NUCLEOTIDE SEQUENCE [LARGE SCALE GENOMIC DNA]</scope>
    <source>
        <tissue evidence="2">Muscle</tissue>
    </source>
</reference>
<proteinExistence type="predicted"/>
<gene>
    <name evidence="2" type="ORF">E2C01_059963</name>
</gene>
<evidence type="ECO:0000313" key="2">
    <source>
        <dbReference type="EMBL" id="MPC65827.1"/>
    </source>
</evidence>
<keyword evidence="3" id="KW-1185">Reference proteome</keyword>
<feature type="compositionally biased region" description="Basic and acidic residues" evidence="1">
    <location>
        <begin position="40"/>
        <end position="53"/>
    </location>
</feature>
<dbReference type="EMBL" id="VSRR010023895">
    <property type="protein sequence ID" value="MPC65827.1"/>
    <property type="molecule type" value="Genomic_DNA"/>
</dbReference>
<accession>A0A5B7H973</accession>
<evidence type="ECO:0000256" key="1">
    <source>
        <dbReference type="SAM" id="MobiDB-lite"/>
    </source>
</evidence>
<comment type="caution">
    <text evidence="2">The sequence shown here is derived from an EMBL/GenBank/DDBJ whole genome shotgun (WGS) entry which is preliminary data.</text>
</comment>
<protein>
    <submittedName>
        <fullName evidence="2">Uncharacterized protein</fullName>
    </submittedName>
</protein>
<organism evidence="2 3">
    <name type="scientific">Portunus trituberculatus</name>
    <name type="common">Swimming crab</name>
    <name type="synonym">Neptunus trituberculatus</name>
    <dbReference type="NCBI Taxonomy" id="210409"/>
    <lineage>
        <taxon>Eukaryota</taxon>
        <taxon>Metazoa</taxon>
        <taxon>Ecdysozoa</taxon>
        <taxon>Arthropoda</taxon>
        <taxon>Crustacea</taxon>
        <taxon>Multicrustacea</taxon>
        <taxon>Malacostraca</taxon>
        <taxon>Eumalacostraca</taxon>
        <taxon>Eucarida</taxon>
        <taxon>Decapoda</taxon>
        <taxon>Pleocyemata</taxon>
        <taxon>Brachyura</taxon>
        <taxon>Eubrachyura</taxon>
        <taxon>Portunoidea</taxon>
        <taxon>Portunidae</taxon>
        <taxon>Portuninae</taxon>
        <taxon>Portunus</taxon>
    </lineage>
</organism>
<dbReference type="AlphaFoldDB" id="A0A5B7H973"/>
<feature type="region of interest" description="Disordered" evidence="1">
    <location>
        <begin position="38"/>
        <end position="59"/>
    </location>
</feature>
<sequence>MYAALLTQELRLLKLQHSGRARFPKPWPCPRCLPLAMKNSAEKKKEKRAKRETVTPAVK</sequence>